<keyword evidence="3" id="KW-1185">Reference proteome</keyword>
<dbReference type="InterPro" id="IPR008266">
    <property type="entry name" value="Tyr_kinase_AS"/>
</dbReference>
<dbReference type="InParanoid" id="A0A067Q668"/>
<dbReference type="InterPro" id="IPR000719">
    <property type="entry name" value="Prot_kinase_dom"/>
</dbReference>
<dbReference type="HOGENOM" id="CLU_000288_7_18_1"/>
<dbReference type="STRING" id="933084.A0A067Q668"/>
<reference evidence="3" key="1">
    <citation type="journal article" date="2014" name="Proc. Natl. Acad. Sci. U.S.A.">
        <title>Extensive sampling of basidiomycete genomes demonstrates inadequacy of the white-rot/brown-rot paradigm for wood decay fungi.</title>
        <authorList>
            <person name="Riley R."/>
            <person name="Salamov A.A."/>
            <person name="Brown D.W."/>
            <person name="Nagy L.G."/>
            <person name="Floudas D."/>
            <person name="Held B.W."/>
            <person name="Levasseur A."/>
            <person name="Lombard V."/>
            <person name="Morin E."/>
            <person name="Otillar R."/>
            <person name="Lindquist E.A."/>
            <person name="Sun H."/>
            <person name="LaButti K.M."/>
            <person name="Schmutz J."/>
            <person name="Jabbour D."/>
            <person name="Luo H."/>
            <person name="Baker S.E."/>
            <person name="Pisabarro A.G."/>
            <person name="Walton J.D."/>
            <person name="Blanchette R.A."/>
            <person name="Henrissat B."/>
            <person name="Martin F."/>
            <person name="Cullen D."/>
            <person name="Hibbett D.S."/>
            <person name="Grigoriev I.V."/>
        </authorList>
    </citation>
    <scope>NUCLEOTIDE SEQUENCE [LARGE SCALE GENOMIC DNA]</scope>
    <source>
        <strain evidence="3">MUCL 33604</strain>
    </source>
</reference>
<evidence type="ECO:0000259" key="1">
    <source>
        <dbReference type="PROSITE" id="PS50011"/>
    </source>
</evidence>
<dbReference type="OrthoDB" id="4062651at2759"/>
<dbReference type="PIRSF" id="PIRSF000654">
    <property type="entry name" value="Integrin-linked_kinase"/>
    <property type="match status" value="1"/>
</dbReference>
<protein>
    <recommendedName>
        <fullName evidence="1">Protein kinase domain-containing protein</fullName>
    </recommendedName>
</protein>
<feature type="domain" description="Protein kinase" evidence="1">
    <location>
        <begin position="1"/>
        <end position="247"/>
    </location>
</feature>
<dbReference type="InterPro" id="IPR011009">
    <property type="entry name" value="Kinase-like_dom_sf"/>
</dbReference>
<dbReference type="AlphaFoldDB" id="A0A067Q668"/>
<dbReference type="Gene3D" id="1.10.510.10">
    <property type="entry name" value="Transferase(Phosphotransferase) domain 1"/>
    <property type="match status" value="1"/>
</dbReference>
<dbReference type="EMBL" id="KL197712">
    <property type="protein sequence ID" value="KDQ61680.1"/>
    <property type="molecule type" value="Genomic_DNA"/>
</dbReference>
<dbReference type="PROSITE" id="PS00109">
    <property type="entry name" value="PROTEIN_KINASE_TYR"/>
    <property type="match status" value="1"/>
</dbReference>
<dbReference type="SUPFAM" id="SSF56112">
    <property type="entry name" value="Protein kinase-like (PK-like)"/>
    <property type="match status" value="1"/>
</dbReference>
<dbReference type="Pfam" id="PF07714">
    <property type="entry name" value="PK_Tyr_Ser-Thr"/>
    <property type="match status" value="1"/>
</dbReference>
<name>A0A067Q668_9AGAM</name>
<dbReference type="GO" id="GO:0005524">
    <property type="term" value="F:ATP binding"/>
    <property type="evidence" value="ECO:0007669"/>
    <property type="project" value="InterPro"/>
</dbReference>
<dbReference type="PROSITE" id="PS50011">
    <property type="entry name" value="PROTEIN_KINASE_DOM"/>
    <property type="match status" value="1"/>
</dbReference>
<sequence length="250" mass="28377">MPLFDVDDLYLKRFLRASLLWSQLPVDHPSIHPFLGVHARPSGTPSIVMPWLQRDTIMQFLRTVDPGSHRRRLLFEVAEGVAYLHENGFIHGDICGSNVLIDDDMHTRLAGFALLDVESTNMFDKAEITVITQAREVTESDGDIRWMAPERFSGAPSRTFATDVFSFGRLCLEVITMKIPYFHLEQPRVMIEIVEGTPPPRPSAHDGQETLIPDEWWILMLRCWETDPSASPTMKDIAGTLKGDSFKVEL</sequence>
<gene>
    <name evidence="2" type="ORF">JAAARDRAFT_31144</name>
</gene>
<proteinExistence type="predicted"/>
<dbReference type="PANTHER" id="PTHR44329">
    <property type="entry name" value="SERINE/THREONINE-PROTEIN KINASE TNNI3K-RELATED"/>
    <property type="match status" value="1"/>
</dbReference>
<accession>A0A067Q668</accession>
<evidence type="ECO:0000313" key="3">
    <source>
        <dbReference type="Proteomes" id="UP000027265"/>
    </source>
</evidence>
<dbReference type="InterPro" id="IPR001245">
    <property type="entry name" value="Ser-Thr/Tyr_kinase_cat_dom"/>
</dbReference>
<dbReference type="GO" id="GO:0004674">
    <property type="term" value="F:protein serine/threonine kinase activity"/>
    <property type="evidence" value="ECO:0007669"/>
    <property type="project" value="TreeGrafter"/>
</dbReference>
<evidence type="ECO:0000313" key="2">
    <source>
        <dbReference type="EMBL" id="KDQ61680.1"/>
    </source>
</evidence>
<dbReference type="InterPro" id="IPR051681">
    <property type="entry name" value="Ser/Thr_Kinases-Pseudokinases"/>
</dbReference>
<dbReference type="Proteomes" id="UP000027265">
    <property type="component" value="Unassembled WGS sequence"/>
</dbReference>
<organism evidence="2 3">
    <name type="scientific">Jaapia argillacea MUCL 33604</name>
    <dbReference type="NCBI Taxonomy" id="933084"/>
    <lineage>
        <taxon>Eukaryota</taxon>
        <taxon>Fungi</taxon>
        <taxon>Dikarya</taxon>
        <taxon>Basidiomycota</taxon>
        <taxon>Agaricomycotina</taxon>
        <taxon>Agaricomycetes</taxon>
        <taxon>Agaricomycetidae</taxon>
        <taxon>Jaapiales</taxon>
        <taxon>Jaapiaceae</taxon>
        <taxon>Jaapia</taxon>
    </lineage>
</organism>